<proteinExistence type="predicted"/>
<protein>
    <submittedName>
        <fullName evidence="1">Uncharacterized protein</fullName>
    </submittedName>
</protein>
<gene>
    <name evidence="1" type="ORF">HPB50_013723</name>
</gene>
<dbReference type="EMBL" id="CM023481">
    <property type="protein sequence ID" value="KAH6946486.1"/>
    <property type="molecule type" value="Genomic_DNA"/>
</dbReference>
<evidence type="ECO:0000313" key="1">
    <source>
        <dbReference type="EMBL" id="KAH6946486.1"/>
    </source>
</evidence>
<comment type="caution">
    <text evidence="1">The sequence shown here is derived from an EMBL/GenBank/DDBJ whole genome shotgun (WGS) entry which is preliminary data.</text>
</comment>
<keyword evidence="2" id="KW-1185">Reference proteome</keyword>
<accession>A0ACB7TH37</accession>
<dbReference type="Proteomes" id="UP000821845">
    <property type="component" value="Chromosome 1"/>
</dbReference>
<name>A0ACB7TH37_HYAAI</name>
<sequence>MPCIELTINVLLEDTWSVSKPLGPRVLQAKTPYRFMCAGCSAQTIDDEVSFNKVIQLPSEECDEKVGEARNTRVPGVREMFFSPTKLIVHDIHFREALFKDKQLYCRNCRWVLGRSKTDTSIALFKSRVKVERLDDDQTWVTCDGRETLDGNQALLLWLVERDLVFFYRREVQGKTILVDARLGSKVMYLVTNDSDDIVDVWKEDPLIFVYKFEKEVMEDSIYYLKNCCRSMGATFERFRGIFLPEEVH</sequence>
<reference evidence="1" key="1">
    <citation type="submission" date="2020-05" db="EMBL/GenBank/DDBJ databases">
        <title>Large-scale comparative analyses of tick genomes elucidate their genetic diversity and vector capacities.</title>
        <authorList>
            <person name="Jia N."/>
            <person name="Wang J."/>
            <person name="Shi W."/>
            <person name="Du L."/>
            <person name="Sun Y."/>
            <person name="Zhan W."/>
            <person name="Jiang J."/>
            <person name="Wang Q."/>
            <person name="Zhang B."/>
            <person name="Ji P."/>
            <person name="Sakyi L.B."/>
            <person name="Cui X."/>
            <person name="Yuan T."/>
            <person name="Jiang B."/>
            <person name="Yang W."/>
            <person name="Lam T.T.-Y."/>
            <person name="Chang Q."/>
            <person name="Ding S."/>
            <person name="Wang X."/>
            <person name="Zhu J."/>
            <person name="Ruan X."/>
            <person name="Zhao L."/>
            <person name="Wei J."/>
            <person name="Que T."/>
            <person name="Du C."/>
            <person name="Cheng J."/>
            <person name="Dai P."/>
            <person name="Han X."/>
            <person name="Huang E."/>
            <person name="Gao Y."/>
            <person name="Liu J."/>
            <person name="Shao H."/>
            <person name="Ye R."/>
            <person name="Li L."/>
            <person name="Wei W."/>
            <person name="Wang X."/>
            <person name="Wang C."/>
            <person name="Yang T."/>
            <person name="Huo Q."/>
            <person name="Li W."/>
            <person name="Guo W."/>
            <person name="Chen H."/>
            <person name="Zhou L."/>
            <person name="Ni X."/>
            <person name="Tian J."/>
            <person name="Zhou Y."/>
            <person name="Sheng Y."/>
            <person name="Liu T."/>
            <person name="Pan Y."/>
            <person name="Xia L."/>
            <person name="Li J."/>
            <person name="Zhao F."/>
            <person name="Cao W."/>
        </authorList>
    </citation>
    <scope>NUCLEOTIDE SEQUENCE</scope>
    <source>
        <strain evidence="1">Hyas-2018</strain>
    </source>
</reference>
<organism evidence="1 2">
    <name type="scientific">Hyalomma asiaticum</name>
    <name type="common">Tick</name>
    <dbReference type="NCBI Taxonomy" id="266040"/>
    <lineage>
        <taxon>Eukaryota</taxon>
        <taxon>Metazoa</taxon>
        <taxon>Ecdysozoa</taxon>
        <taxon>Arthropoda</taxon>
        <taxon>Chelicerata</taxon>
        <taxon>Arachnida</taxon>
        <taxon>Acari</taxon>
        <taxon>Parasitiformes</taxon>
        <taxon>Ixodida</taxon>
        <taxon>Ixodoidea</taxon>
        <taxon>Ixodidae</taxon>
        <taxon>Hyalomminae</taxon>
        <taxon>Hyalomma</taxon>
    </lineage>
</organism>
<evidence type="ECO:0000313" key="2">
    <source>
        <dbReference type="Proteomes" id="UP000821845"/>
    </source>
</evidence>